<dbReference type="Proteomes" id="UP000008087">
    <property type="component" value="Chromosome"/>
</dbReference>
<protein>
    <submittedName>
        <fullName evidence="1">Uncharacterized protein</fullName>
    </submittedName>
</protein>
<dbReference type="AlphaFoldDB" id="E8PN41"/>
<evidence type="ECO:0000313" key="1">
    <source>
        <dbReference type="EMBL" id="ADW21391.1"/>
    </source>
</evidence>
<dbReference type="KEGG" id="tsc:TSC_c07640"/>
<dbReference type="STRING" id="743525.TSC_c07640"/>
<organism evidence="1 2">
    <name type="scientific">Thermus scotoductus (strain ATCC 700910 / SA-01)</name>
    <dbReference type="NCBI Taxonomy" id="743525"/>
    <lineage>
        <taxon>Bacteria</taxon>
        <taxon>Thermotogati</taxon>
        <taxon>Deinococcota</taxon>
        <taxon>Deinococci</taxon>
        <taxon>Thermales</taxon>
        <taxon>Thermaceae</taxon>
        <taxon>Thermus</taxon>
    </lineage>
</organism>
<proteinExistence type="predicted"/>
<evidence type="ECO:0000313" key="2">
    <source>
        <dbReference type="Proteomes" id="UP000008087"/>
    </source>
</evidence>
<accession>E8PN41</accession>
<name>E8PN41_THESS</name>
<reference evidence="1 2" key="2">
    <citation type="journal article" date="2011" name="BMC Genomics">
        <title>Sequence of the hyperplastic genome of the naturally competent Thermus scotoductus SA-01.</title>
        <authorList>
            <person name="Gounder K."/>
            <person name="Brzuszkiewicz E."/>
            <person name="Liesegang H."/>
            <person name="Wollherr A."/>
            <person name="Daniel R."/>
            <person name="Gottschalk G."/>
            <person name="Reva O."/>
            <person name="Kumwenda B."/>
            <person name="Srivastava M."/>
            <person name="Bricio C."/>
            <person name="Berenguer J."/>
            <person name="van Heerden E."/>
            <person name="Litthauer D."/>
        </authorList>
    </citation>
    <scope>NUCLEOTIDE SEQUENCE [LARGE SCALE GENOMIC DNA]</scope>
    <source>
        <strain evidence="2">ATCC 700910 / SA-01</strain>
    </source>
</reference>
<gene>
    <name evidence="1" type="ordered locus">TSC_c07640</name>
</gene>
<sequence length="40" mass="4335">MRFPDFLVKRFSHAPSLTKIPRVLGPGEGNGASLSRARPA</sequence>
<reference evidence="2" key="1">
    <citation type="submission" date="2010-03" db="EMBL/GenBank/DDBJ databases">
        <title>The genome sequence of Thermus scotoductus SA-01.</title>
        <authorList>
            <person name="Gounder K."/>
            <person name="Liesegang H."/>
            <person name="Brzuszkiewicz E."/>
            <person name="Wollherr A."/>
            <person name="Daniel R."/>
            <person name="Gottschalk G."/>
            <person name="van Heerden E."/>
            <person name="Litthauer D."/>
        </authorList>
    </citation>
    <scope>NUCLEOTIDE SEQUENCE [LARGE SCALE GENOMIC DNA]</scope>
    <source>
        <strain evidence="2">ATCC 700910 / SA-01</strain>
    </source>
</reference>
<dbReference type="HOGENOM" id="CLU_3297881_0_0_0"/>
<dbReference type="EMBL" id="CP001962">
    <property type="protein sequence ID" value="ADW21391.1"/>
    <property type="molecule type" value="Genomic_DNA"/>
</dbReference>